<feature type="coiled-coil region" evidence="1">
    <location>
        <begin position="512"/>
        <end position="599"/>
    </location>
</feature>
<evidence type="ECO:0000313" key="3">
    <source>
        <dbReference type="EMBL" id="KAF5932637.1"/>
    </source>
</evidence>
<organism evidence="3 4">
    <name type="scientific">Camellia sinensis</name>
    <name type="common">Tea plant</name>
    <name type="synonym">Thea sinensis</name>
    <dbReference type="NCBI Taxonomy" id="4442"/>
    <lineage>
        <taxon>Eukaryota</taxon>
        <taxon>Viridiplantae</taxon>
        <taxon>Streptophyta</taxon>
        <taxon>Embryophyta</taxon>
        <taxon>Tracheophyta</taxon>
        <taxon>Spermatophyta</taxon>
        <taxon>Magnoliopsida</taxon>
        <taxon>eudicotyledons</taxon>
        <taxon>Gunneridae</taxon>
        <taxon>Pentapetalae</taxon>
        <taxon>asterids</taxon>
        <taxon>Ericales</taxon>
        <taxon>Theaceae</taxon>
        <taxon>Camellia</taxon>
    </lineage>
</organism>
<reference evidence="3 4" key="2">
    <citation type="submission" date="2020-07" db="EMBL/GenBank/DDBJ databases">
        <title>Genome assembly of wild tea tree DASZ reveals pedigree and selection history of tea varieties.</title>
        <authorList>
            <person name="Zhang W."/>
        </authorList>
    </citation>
    <scope>NUCLEOTIDE SEQUENCE [LARGE SCALE GENOMIC DNA]</scope>
    <source>
        <strain evidence="4">cv. G240</strain>
        <tissue evidence="3">Leaf</tissue>
    </source>
</reference>
<keyword evidence="4" id="KW-1185">Reference proteome</keyword>
<feature type="region of interest" description="Disordered" evidence="2">
    <location>
        <begin position="274"/>
        <end position="326"/>
    </location>
</feature>
<proteinExistence type="predicted"/>
<sequence length="820" mass="90594">MELQLEWLMINRSLSQSPSNQSLLLSLDEIEKVQQLIDESSASLKEDLVRQTLSTEDAKLVLSMPLPYFSVALMLKRNGLIKKKGEEETYFIWKMCLDIAPANEVLYKKKVVHDAICCVCKEEEESAIRTLFGHLEDTQRKGSGGGSSIRGHSDDQLSLFLKLSQICHYSSFKLCNRLHSSISARVSPFRRVCNRCLISVTFIPTSFVLNLPQTKMSIYTLFLERLKRAGPAKDFRQSYVPSKDLKKLLDLPVHKRKAPLLLNFIPTYKSTLPDVPKKKKKSLSPPSATTLPTTSTSQADQGSTSDPADLPSTSTPYLIPIPERKRRRRLVKTAEMGRPKPVAVDLLADLPADVDAVPAQCMPPPKPKRVKKAQPKAKATVVETEDTLPISQLAGSKKTFSAPAKRSAETQPSESTQSKKLRSSSATTSGSRIPKVPWTPEITLEDKPVLASDSADDINVGVALSTTLLFPGYLERNAKISEYENYALMLQHSAIQHAHSFSVQSFKNRERMTEMKKEFSALQKTNKGLQLKMKKLEDQAEAATKAQQIAEEKVESAEAIRNVAEAEKIEAKDRKAQAEKELQEALATKDVEIKEADEKAYAQGMADVTEEYKLQDRQACNRGFSLGWMSLIKKLDLPADSPFRNADGIPLPFPSPLPPNGGEDEDEAEVLVRKSREAVGAKSPSLNEQVLDLTQDEDGDAVAKEATPEQGSSDVPQVNKSIDETLAEIDAEIAADKEAELPGEVAQRDPCPIGQTAKGWILGSGQQLADVSKVQTFGIVHTSLRRLQHPFVCRATNTPGLANASAWVLSSRLTWCSRQL</sequence>
<evidence type="ECO:0000313" key="4">
    <source>
        <dbReference type="Proteomes" id="UP000593564"/>
    </source>
</evidence>
<dbReference type="EMBL" id="JACBKZ010000014">
    <property type="protein sequence ID" value="KAF5932637.1"/>
    <property type="molecule type" value="Genomic_DNA"/>
</dbReference>
<gene>
    <name evidence="3" type="ORF">HYC85_028808</name>
</gene>
<accession>A0A7J7FWX2</accession>
<feature type="region of interest" description="Disordered" evidence="2">
    <location>
        <begin position="646"/>
        <end position="670"/>
    </location>
</feature>
<feature type="compositionally biased region" description="Low complexity" evidence="2">
    <location>
        <begin position="283"/>
        <end position="297"/>
    </location>
</feature>
<evidence type="ECO:0000256" key="1">
    <source>
        <dbReference type="SAM" id="Coils"/>
    </source>
</evidence>
<comment type="caution">
    <text evidence="3">The sequence shown here is derived from an EMBL/GenBank/DDBJ whole genome shotgun (WGS) entry which is preliminary data.</text>
</comment>
<dbReference type="Proteomes" id="UP000593564">
    <property type="component" value="Unassembled WGS sequence"/>
</dbReference>
<feature type="compositionally biased region" description="Polar residues" evidence="2">
    <location>
        <begin position="409"/>
        <end position="431"/>
    </location>
</feature>
<feature type="region of interest" description="Disordered" evidence="2">
    <location>
        <begin position="393"/>
        <end position="439"/>
    </location>
</feature>
<name>A0A7J7FWX2_CAMSI</name>
<reference evidence="4" key="1">
    <citation type="journal article" date="2020" name="Nat. Commun.">
        <title>Genome assembly of wild tea tree DASZ reveals pedigree and selection history of tea varieties.</title>
        <authorList>
            <person name="Zhang W."/>
            <person name="Zhang Y."/>
            <person name="Qiu H."/>
            <person name="Guo Y."/>
            <person name="Wan H."/>
            <person name="Zhang X."/>
            <person name="Scossa F."/>
            <person name="Alseekh S."/>
            <person name="Zhang Q."/>
            <person name="Wang P."/>
            <person name="Xu L."/>
            <person name="Schmidt M.H."/>
            <person name="Jia X."/>
            <person name="Li D."/>
            <person name="Zhu A."/>
            <person name="Guo F."/>
            <person name="Chen W."/>
            <person name="Ni D."/>
            <person name="Usadel B."/>
            <person name="Fernie A.R."/>
            <person name="Wen W."/>
        </authorList>
    </citation>
    <scope>NUCLEOTIDE SEQUENCE [LARGE SCALE GENOMIC DNA]</scope>
    <source>
        <strain evidence="4">cv. G240</strain>
    </source>
</reference>
<feature type="compositionally biased region" description="Polar residues" evidence="2">
    <location>
        <begin position="298"/>
        <end position="316"/>
    </location>
</feature>
<dbReference type="AlphaFoldDB" id="A0A7J7FWX2"/>
<protein>
    <submittedName>
        <fullName evidence="3">Uncharacterized protein</fullName>
    </submittedName>
</protein>
<keyword evidence="1" id="KW-0175">Coiled coil</keyword>
<evidence type="ECO:0000256" key="2">
    <source>
        <dbReference type="SAM" id="MobiDB-lite"/>
    </source>
</evidence>